<dbReference type="EMBL" id="CP053923">
    <property type="protein sequence ID" value="QNT69403.1"/>
    <property type="molecule type" value="Genomic_DNA"/>
</dbReference>
<organism evidence="10 11">
    <name type="scientific">Defluviicoccus vanus</name>
    <dbReference type="NCBI Taxonomy" id="111831"/>
    <lineage>
        <taxon>Bacteria</taxon>
        <taxon>Pseudomonadati</taxon>
        <taxon>Pseudomonadota</taxon>
        <taxon>Alphaproteobacteria</taxon>
        <taxon>Rhodospirillales</taxon>
        <taxon>Rhodospirillaceae</taxon>
        <taxon>Defluviicoccus</taxon>
    </lineage>
</organism>
<dbReference type="InterPro" id="IPR004358">
    <property type="entry name" value="Sig_transdc_His_kin-like_C"/>
</dbReference>
<dbReference type="AlphaFoldDB" id="A0A7H1N117"/>
<dbReference type="Gene3D" id="3.30.565.10">
    <property type="entry name" value="Histidine kinase-like ATPase, C-terminal domain"/>
    <property type="match status" value="1"/>
</dbReference>
<evidence type="ECO:0000256" key="5">
    <source>
        <dbReference type="ARBA" id="ARBA00022777"/>
    </source>
</evidence>
<feature type="domain" description="Histidine kinase" evidence="8">
    <location>
        <begin position="397"/>
        <end position="609"/>
    </location>
</feature>
<evidence type="ECO:0000313" key="10">
    <source>
        <dbReference type="EMBL" id="QNT69403.1"/>
    </source>
</evidence>
<dbReference type="Pfam" id="PF12860">
    <property type="entry name" value="PAS_7"/>
    <property type="match status" value="2"/>
</dbReference>
<dbReference type="GO" id="GO:0005886">
    <property type="term" value="C:plasma membrane"/>
    <property type="evidence" value="ECO:0007669"/>
    <property type="project" value="TreeGrafter"/>
</dbReference>
<dbReference type="Pfam" id="PF00512">
    <property type="entry name" value="HisKA"/>
    <property type="match status" value="1"/>
</dbReference>
<dbReference type="InterPro" id="IPR003594">
    <property type="entry name" value="HATPase_dom"/>
</dbReference>
<dbReference type="SUPFAM" id="SSF55785">
    <property type="entry name" value="PYP-like sensor domain (PAS domain)"/>
    <property type="match status" value="1"/>
</dbReference>
<dbReference type="InterPro" id="IPR036890">
    <property type="entry name" value="HATPase_C_sf"/>
</dbReference>
<dbReference type="PROSITE" id="PS50110">
    <property type="entry name" value="RESPONSE_REGULATORY"/>
    <property type="match status" value="1"/>
</dbReference>
<dbReference type="InterPro" id="IPR036097">
    <property type="entry name" value="HisK_dim/P_sf"/>
</dbReference>
<sequence>MPDLNLPLDTAKLQKIVKVLMEQVERGIDSQGNAYSLFQTAIVLEDKVRERTRRLETALRELEKINHELGAAKQQTETAQIRLMEAIESISEGFALFDHDDLLVLCNSRFIEFWSGGRNIREVVRPGIPFRDISRWMVENGIVANIDDDPEAWLRDRLYRHSNPTDPTVVRLTSGRWLQIRERLTQDGGIVGIYTDITEVKLDEQRRREQELAEKSILLQSTLDHLMQGVSVFDKHCQLVAWNDRFLELLDLPEWLVRRGASFADYVRYRSARGDYPEETERAIARRTEQVRQALSTKSEQLLHNGTVVDVRCDPMPGGGFVTTYTDVTDRKLAARQLREANESLERRVRERTTELTTVNAKLRQEIFGRVKIEEALRQAKAEAEQANLSKTRFLAAASHDLLQPLNAARLFVTALADRTLPEKEAAFVSQIERALECVEGLLGTLLDISKLDAGAITAEKTDFVIGDLLQQLAEEYEPLARVEGLTLRVVPCSKVVRSDLALLGRVLRNLLTNAIRYTPSGHVLLGCRHRGDVVRIETLDTGLGIPEASVGEIFDEFKQLHPDRDKSKSFGLGLAIVRRIARVLGHSIGVRSVVDKGSAFWIDVPVGVLPQALPKREATTASLDTLSSALVVVIDDQESILLGMRELLQGWGCSPIVAVDGRTALLDLARGECRPDIVIADYHLENGANGVDAVEEIRHVCGRDIPGLIITADCNPKVAGIVRRHGFHLLRKPVKPAKLRALVSHLLARP</sequence>
<dbReference type="KEGG" id="dvn:HQ394_08825"/>
<dbReference type="PANTHER" id="PTHR43047">
    <property type="entry name" value="TWO-COMPONENT HISTIDINE PROTEIN KINASE"/>
    <property type="match status" value="1"/>
</dbReference>
<evidence type="ECO:0000256" key="1">
    <source>
        <dbReference type="ARBA" id="ARBA00000085"/>
    </source>
</evidence>
<comment type="catalytic activity">
    <reaction evidence="1">
        <text>ATP + protein L-histidine = ADP + protein N-phospho-L-histidine.</text>
        <dbReference type="EC" id="2.7.13.3"/>
    </reaction>
</comment>
<dbReference type="Gene3D" id="1.10.287.130">
    <property type="match status" value="1"/>
</dbReference>
<proteinExistence type="predicted"/>
<dbReference type="RefSeq" id="WP_190262908.1">
    <property type="nucleotide sequence ID" value="NZ_CP053923.1"/>
</dbReference>
<evidence type="ECO:0000256" key="2">
    <source>
        <dbReference type="ARBA" id="ARBA00012438"/>
    </source>
</evidence>
<dbReference type="Gene3D" id="3.40.50.2300">
    <property type="match status" value="1"/>
</dbReference>
<dbReference type="Gene3D" id="3.30.450.20">
    <property type="entry name" value="PAS domain"/>
    <property type="match status" value="2"/>
</dbReference>
<feature type="domain" description="Response regulatory" evidence="9">
    <location>
        <begin position="631"/>
        <end position="748"/>
    </location>
</feature>
<dbReference type="GO" id="GO:0000155">
    <property type="term" value="F:phosphorelay sensor kinase activity"/>
    <property type="evidence" value="ECO:0007669"/>
    <property type="project" value="InterPro"/>
</dbReference>
<keyword evidence="11" id="KW-1185">Reference proteome</keyword>
<dbReference type="FunFam" id="1.10.287.130:FF:000081">
    <property type="entry name" value="Hybrid sensor histidine kinase/response regulator"/>
    <property type="match status" value="1"/>
</dbReference>
<keyword evidence="4" id="KW-0808">Transferase</keyword>
<keyword evidence="7" id="KW-0175">Coiled coil</keyword>
<dbReference type="SMART" id="SM00388">
    <property type="entry name" value="HisKA"/>
    <property type="match status" value="1"/>
</dbReference>
<evidence type="ECO:0000256" key="7">
    <source>
        <dbReference type="SAM" id="Coils"/>
    </source>
</evidence>
<dbReference type="FunFam" id="3.30.565.10:FF:000049">
    <property type="entry name" value="Two-component sensor histidine kinase"/>
    <property type="match status" value="1"/>
</dbReference>
<evidence type="ECO:0000256" key="4">
    <source>
        <dbReference type="ARBA" id="ARBA00022679"/>
    </source>
</evidence>
<dbReference type="Pfam" id="PF00072">
    <property type="entry name" value="Response_reg"/>
    <property type="match status" value="1"/>
</dbReference>
<dbReference type="SUPFAM" id="SSF47384">
    <property type="entry name" value="Homodimeric domain of signal transducing histidine kinase"/>
    <property type="match status" value="1"/>
</dbReference>
<protein>
    <recommendedName>
        <fullName evidence="2">histidine kinase</fullName>
        <ecNumber evidence="2">2.7.13.3</ecNumber>
    </recommendedName>
</protein>
<feature type="modified residue" description="4-aspartylphosphate" evidence="6">
    <location>
        <position position="682"/>
    </location>
</feature>
<dbReference type="InterPro" id="IPR011006">
    <property type="entry name" value="CheY-like_superfamily"/>
</dbReference>
<feature type="coiled-coil region" evidence="7">
    <location>
        <begin position="328"/>
        <end position="390"/>
    </location>
</feature>
<dbReference type="PRINTS" id="PR00344">
    <property type="entry name" value="BCTRLSENSOR"/>
</dbReference>
<keyword evidence="3 6" id="KW-0597">Phosphoprotein</keyword>
<dbReference type="SUPFAM" id="SSF55874">
    <property type="entry name" value="ATPase domain of HSP90 chaperone/DNA topoisomerase II/histidine kinase"/>
    <property type="match status" value="1"/>
</dbReference>
<dbReference type="PROSITE" id="PS50109">
    <property type="entry name" value="HIS_KIN"/>
    <property type="match status" value="1"/>
</dbReference>
<dbReference type="Proteomes" id="UP000516369">
    <property type="component" value="Chromosome"/>
</dbReference>
<dbReference type="SUPFAM" id="SSF52172">
    <property type="entry name" value="CheY-like"/>
    <property type="match status" value="1"/>
</dbReference>
<dbReference type="CDD" id="cd00082">
    <property type="entry name" value="HisKA"/>
    <property type="match status" value="1"/>
</dbReference>
<accession>A0A7H1N117</accession>
<feature type="coiled-coil region" evidence="7">
    <location>
        <begin position="45"/>
        <end position="75"/>
    </location>
</feature>
<dbReference type="InterPro" id="IPR003661">
    <property type="entry name" value="HisK_dim/P_dom"/>
</dbReference>
<gene>
    <name evidence="10" type="ORF">HQ394_08825</name>
</gene>
<reference evidence="10 11" key="1">
    <citation type="submission" date="2020-05" db="EMBL/GenBank/DDBJ databases">
        <title>Complete closed genome sequence of Defluviicoccus vanus.</title>
        <authorList>
            <person name="Bessarab I."/>
            <person name="Arumugam K."/>
            <person name="Maszenan A.M."/>
            <person name="Seviour R.J."/>
            <person name="Williams R.B."/>
        </authorList>
    </citation>
    <scope>NUCLEOTIDE SEQUENCE [LARGE SCALE GENOMIC DNA]</scope>
    <source>
        <strain evidence="10 11">Ben 114</strain>
    </source>
</reference>
<dbReference type="InterPro" id="IPR001789">
    <property type="entry name" value="Sig_transdc_resp-reg_receiver"/>
</dbReference>
<dbReference type="PANTHER" id="PTHR43047:SF9">
    <property type="entry name" value="HISTIDINE KINASE"/>
    <property type="match status" value="1"/>
</dbReference>
<dbReference type="CDD" id="cd00156">
    <property type="entry name" value="REC"/>
    <property type="match status" value="1"/>
</dbReference>
<dbReference type="EC" id="2.7.13.3" evidence="2"/>
<evidence type="ECO:0000259" key="8">
    <source>
        <dbReference type="PROSITE" id="PS50109"/>
    </source>
</evidence>
<evidence type="ECO:0000259" key="9">
    <source>
        <dbReference type="PROSITE" id="PS50110"/>
    </source>
</evidence>
<dbReference type="Pfam" id="PF02518">
    <property type="entry name" value="HATPase_c"/>
    <property type="match status" value="1"/>
</dbReference>
<dbReference type="SMART" id="SM00448">
    <property type="entry name" value="REC"/>
    <property type="match status" value="1"/>
</dbReference>
<dbReference type="GO" id="GO:0009927">
    <property type="term" value="F:histidine phosphotransfer kinase activity"/>
    <property type="evidence" value="ECO:0007669"/>
    <property type="project" value="TreeGrafter"/>
</dbReference>
<dbReference type="InterPro" id="IPR005467">
    <property type="entry name" value="His_kinase_dom"/>
</dbReference>
<evidence type="ECO:0000256" key="3">
    <source>
        <dbReference type="ARBA" id="ARBA00022553"/>
    </source>
</evidence>
<evidence type="ECO:0000313" key="11">
    <source>
        <dbReference type="Proteomes" id="UP000516369"/>
    </source>
</evidence>
<name>A0A7H1N117_9PROT</name>
<dbReference type="NCBIfam" id="NF041832">
    <property type="entry name" value="near_NosP_CTERM"/>
    <property type="match status" value="1"/>
</dbReference>
<dbReference type="SMART" id="SM00387">
    <property type="entry name" value="HATPase_c"/>
    <property type="match status" value="1"/>
</dbReference>
<dbReference type="InterPro" id="IPR035965">
    <property type="entry name" value="PAS-like_dom_sf"/>
</dbReference>
<keyword evidence="5" id="KW-0418">Kinase</keyword>
<evidence type="ECO:0000256" key="6">
    <source>
        <dbReference type="PROSITE-ProRule" id="PRU00169"/>
    </source>
</evidence>